<gene>
    <name evidence="1" type="ORF">BWX89_00532</name>
</gene>
<organism evidence="1">
    <name type="scientific">candidate division TA06 bacterium ADurb.Bin131</name>
    <dbReference type="NCBI Taxonomy" id="1852827"/>
    <lineage>
        <taxon>Bacteria</taxon>
        <taxon>Bacteria division TA06</taxon>
    </lineage>
</organism>
<protein>
    <recommendedName>
        <fullName evidence="2">L-2-amino-thiazoline-4-carboxylic acid hydrolase</fullName>
    </recommendedName>
</protein>
<evidence type="ECO:0008006" key="2">
    <source>
        <dbReference type="Google" id="ProtNLM"/>
    </source>
</evidence>
<sequence length="143" mass="17278">MISCTDFILAYNEFFKFLHERYGKKAVIDFWNYLSDKYLTDLRKLVKKHGIKGCWIYWSKTLNEEAANFTMELIEEKNQFKITMHHCPSKSRLLKTKHIEPYHDYCKHCDVLYRRILEPLGFEYTIDLSKSNKARCKIVVRQK</sequence>
<name>A0A1V6CC44_UNCT6</name>
<dbReference type="Proteomes" id="UP000485562">
    <property type="component" value="Unassembled WGS sequence"/>
</dbReference>
<comment type="caution">
    <text evidence="1">The sequence shown here is derived from an EMBL/GenBank/DDBJ whole genome shotgun (WGS) entry which is preliminary data.</text>
</comment>
<dbReference type="AlphaFoldDB" id="A0A1V6CC44"/>
<dbReference type="EMBL" id="MWDQ01000040">
    <property type="protein sequence ID" value="OQB74453.1"/>
    <property type="molecule type" value="Genomic_DNA"/>
</dbReference>
<evidence type="ECO:0000313" key="1">
    <source>
        <dbReference type="EMBL" id="OQB74453.1"/>
    </source>
</evidence>
<reference evidence="1" key="1">
    <citation type="submission" date="2017-02" db="EMBL/GenBank/DDBJ databases">
        <title>Delving into the versatile metabolic prowess of the omnipresent phylum Bacteroidetes.</title>
        <authorList>
            <person name="Nobu M.K."/>
            <person name="Mei R."/>
            <person name="Narihiro T."/>
            <person name="Kuroda K."/>
            <person name="Liu W.-T."/>
        </authorList>
    </citation>
    <scope>NUCLEOTIDE SEQUENCE</scope>
    <source>
        <strain evidence="1">ADurb.Bin131</strain>
    </source>
</reference>
<proteinExistence type="predicted"/>
<accession>A0A1V6CC44</accession>